<protein>
    <submittedName>
        <fullName evidence="1">Uncharacterized protein</fullName>
    </submittedName>
</protein>
<dbReference type="EMBL" id="JAHDVG010000486">
    <property type="protein sequence ID" value="KAH1167783.1"/>
    <property type="molecule type" value="Genomic_DNA"/>
</dbReference>
<name>A0A9D3WUV2_9SAUR</name>
<proteinExistence type="predicted"/>
<organism evidence="1 2">
    <name type="scientific">Mauremys mutica</name>
    <name type="common">yellowpond turtle</name>
    <dbReference type="NCBI Taxonomy" id="74926"/>
    <lineage>
        <taxon>Eukaryota</taxon>
        <taxon>Metazoa</taxon>
        <taxon>Chordata</taxon>
        <taxon>Craniata</taxon>
        <taxon>Vertebrata</taxon>
        <taxon>Euteleostomi</taxon>
        <taxon>Archelosauria</taxon>
        <taxon>Testudinata</taxon>
        <taxon>Testudines</taxon>
        <taxon>Cryptodira</taxon>
        <taxon>Durocryptodira</taxon>
        <taxon>Testudinoidea</taxon>
        <taxon>Geoemydidae</taxon>
        <taxon>Geoemydinae</taxon>
        <taxon>Mauremys</taxon>
    </lineage>
</organism>
<sequence length="112" mass="12004">MSGASRRQVGHCPPWPGVAESTLLRHPRAVPEDALGISWQKAVGWGTWESLCKGKGNQAPGSSWCCRQRSFSVAPCCCLCIIGNSLICCSLIGRTGRQCMQQSVRPSGVLVC</sequence>
<keyword evidence="2" id="KW-1185">Reference proteome</keyword>
<dbReference type="Proteomes" id="UP000827986">
    <property type="component" value="Unassembled WGS sequence"/>
</dbReference>
<evidence type="ECO:0000313" key="2">
    <source>
        <dbReference type="Proteomes" id="UP000827986"/>
    </source>
</evidence>
<comment type="caution">
    <text evidence="1">The sequence shown here is derived from an EMBL/GenBank/DDBJ whole genome shotgun (WGS) entry which is preliminary data.</text>
</comment>
<gene>
    <name evidence="1" type="ORF">KIL84_003266</name>
</gene>
<evidence type="ECO:0000313" key="1">
    <source>
        <dbReference type="EMBL" id="KAH1167783.1"/>
    </source>
</evidence>
<accession>A0A9D3WUV2</accession>
<reference evidence="1" key="1">
    <citation type="submission" date="2021-09" db="EMBL/GenBank/DDBJ databases">
        <title>The genome of Mauremys mutica provides insights into the evolution of semi-aquatic lifestyle.</title>
        <authorList>
            <person name="Gong S."/>
            <person name="Gao Y."/>
        </authorList>
    </citation>
    <scope>NUCLEOTIDE SEQUENCE</scope>
    <source>
        <strain evidence="1">MM-2020</strain>
        <tissue evidence="1">Muscle</tissue>
    </source>
</reference>
<dbReference type="AlphaFoldDB" id="A0A9D3WUV2"/>